<evidence type="ECO:0000313" key="6">
    <source>
        <dbReference type="EMBL" id="KAG0467935.1"/>
    </source>
</evidence>
<comment type="function">
    <text evidence="3">Transcription activator.</text>
</comment>
<keyword evidence="3" id="KW-0804">Transcription</keyword>
<keyword evidence="3" id="KW-0805">Transcription regulation</keyword>
<dbReference type="Proteomes" id="UP000639772">
    <property type="component" value="Chromosome 9"/>
</dbReference>
<dbReference type="PANTHER" id="PTHR31602:SF42">
    <property type="entry name" value="GROWTH-REGULATING FACTOR 2"/>
    <property type="match status" value="1"/>
</dbReference>
<keyword evidence="3" id="KW-0010">Activator</keyword>
<comment type="similarity">
    <text evidence="3">Belongs to the GRF family.</text>
</comment>
<sequence length="365" mass="40554">MSGRQPSDVYFPQSYIGADRSTAQSSQARLQTTKRPCISKSLRSKVLAVVKKYRNTQDLMSKRSYGNRMNTGSQDDKIHFNMEREAAMQDQFKKWRCSRDAVPDQKYCERHINRGRHRSRKPVERHGGHCKASIPSVVSRNHAQSSPDNTSTSHSWMVDHQETTQELYPLDEPFNQLRDYSVANNSLVGPLELYYLQNQTQSHTDCSTIVWTAEGEMQCKRSQVSLSLPMSSPDFSSSTSSPAPETFSPLHMRLGLGGNPNEKNPAEEMNWKPSYWESNSIGGPLGEALTSPNEQSLLSLMNDGWAMSPPRITSSTSNAMQSAAISSVSSSSANDLMVETHTADGFGCCFLAGANTRMSSSDLSM</sequence>
<organism evidence="6 7">
    <name type="scientific">Vanilla planifolia</name>
    <name type="common">Vanilla</name>
    <dbReference type="NCBI Taxonomy" id="51239"/>
    <lineage>
        <taxon>Eukaryota</taxon>
        <taxon>Viridiplantae</taxon>
        <taxon>Streptophyta</taxon>
        <taxon>Embryophyta</taxon>
        <taxon>Tracheophyta</taxon>
        <taxon>Spermatophyta</taxon>
        <taxon>Magnoliopsida</taxon>
        <taxon>Liliopsida</taxon>
        <taxon>Asparagales</taxon>
        <taxon>Orchidaceae</taxon>
        <taxon>Vanilloideae</taxon>
        <taxon>Vanilleae</taxon>
        <taxon>Vanilla</taxon>
    </lineage>
</organism>
<dbReference type="OrthoDB" id="1927209at2759"/>
<dbReference type="PROSITE" id="PS51667">
    <property type="entry name" value="WRC"/>
    <property type="match status" value="1"/>
</dbReference>
<comment type="domain">
    <text evidence="3">The QLQ domain and WRC domain may be involved in protein-protein interaction and DNA-binding, respectively.</text>
</comment>
<dbReference type="PANTHER" id="PTHR31602">
    <property type="entry name" value="GROWTH-REGULATING FACTOR 5"/>
    <property type="match status" value="1"/>
</dbReference>
<name>A0A835UPH0_VANPL</name>
<dbReference type="Pfam" id="PF08879">
    <property type="entry name" value="WRC"/>
    <property type="match status" value="1"/>
</dbReference>
<evidence type="ECO:0000256" key="4">
    <source>
        <dbReference type="SAM" id="MobiDB-lite"/>
    </source>
</evidence>
<evidence type="ECO:0000259" key="5">
    <source>
        <dbReference type="PROSITE" id="PS51667"/>
    </source>
</evidence>
<feature type="region of interest" description="Disordered" evidence="4">
    <location>
        <begin position="116"/>
        <end position="155"/>
    </location>
</feature>
<feature type="compositionally biased region" description="Polar residues" evidence="4">
    <location>
        <begin position="136"/>
        <end position="155"/>
    </location>
</feature>
<comment type="caution">
    <text evidence="6">The sequence shown here is derived from an EMBL/GenBank/DDBJ whole genome shotgun (WGS) entry which is preliminary data.</text>
</comment>
<evidence type="ECO:0000313" key="7">
    <source>
        <dbReference type="Proteomes" id="UP000639772"/>
    </source>
</evidence>
<feature type="domain" description="WRC" evidence="5">
    <location>
        <begin position="81"/>
        <end position="125"/>
    </location>
</feature>
<dbReference type="EMBL" id="JADCNM010000009">
    <property type="protein sequence ID" value="KAG0467935.1"/>
    <property type="molecule type" value="Genomic_DNA"/>
</dbReference>
<evidence type="ECO:0000256" key="2">
    <source>
        <dbReference type="PROSITE-ProRule" id="PRU01002"/>
    </source>
</evidence>
<comment type="caution">
    <text evidence="2">Lacks conserved residue(s) required for the propagation of feature annotation.</text>
</comment>
<evidence type="ECO:0000256" key="3">
    <source>
        <dbReference type="RuleBase" id="RU367127"/>
    </source>
</evidence>
<accession>A0A835UPH0</accession>
<keyword evidence="1 3" id="KW-0539">Nucleus</keyword>
<dbReference type="InterPro" id="IPR031137">
    <property type="entry name" value="GRF"/>
</dbReference>
<protein>
    <recommendedName>
        <fullName evidence="3">Growth-regulating factor</fullName>
    </recommendedName>
</protein>
<dbReference type="AlphaFoldDB" id="A0A835UPH0"/>
<dbReference type="GO" id="GO:0005524">
    <property type="term" value="F:ATP binding"/>
    <property type="evidence" value="ECO:0007669"/>
    <property type="project" value="UniProtKB-UniRule"/>
</dbReference>
<reference evidence="6 7" key="1">
    <citation type="journal article" date="2020" name="Nat. Food">
        <title>A phased Vanilla planifolia genome enables genetic improvement of flavour and production.</title>
        <authorList>
            <person name="Hasing T."/>
            <person name="Tang H."/>
            <person name="Brym M."/>
            <person name="Khazi F."/>
            <person name="Huang T."/>
            <person name="Chambers A.H."/>
        </authorList>
    </citation>
    <scope>NUCLEOTIDE SEQUENCE [LARGE SCALE GENOMIC DNA]</scope>
    <source>
        <tissue evidence="6">Leaf</tissue>
    </source>
</reference>
<dbReference type="GO" id="GO:0005634">
    <property type="term" value="C:nucleus"/>
    <property type="evidence" value="ECO:0007669"/>
    <property type="project" value="UniProtKB-SubCell"/>
</dbReference>
<evidence type="ECO:0000256" key="1">
    <source>
        <dbReference type="ARBA" id="ARBA00023242"/>
    </source>
</evidence>
<comment type="subcellular location">
    <subcellularLocation>
        <location evidence="3">Nucleus</location>
    </subcellularLocation>
</comment>
<dbReference type="GO" id="GO:0032502">
    <property type="term" value="P:developmental process"/>
    <property type="evidence" value="ECO:0007669"/>
    <property type="project" value="InterPro"/>
</dbReference>
<proteinExistence type="inferred from homology"/>
<dbReference type="GO" id="GO:0006351">
    <property type="term" value="P:DNA-templated transcription"/>
    <property type="evidence" value="ECO:0007669"/>
    <property type="project" value="UniProtKB-UniRule"/>
</dbReference>
<dbReference type="InterPro" id="IPR014977">
    <property type="entry name" value="WRC_dom"/>
</dbReference>
<gene>
    <name evidence="6" type="ORF">HPP92_017263</name>
</gene>